<keyword evidence="7" id="KW-0862">Zinc</keyword>
<organism evidence="15 16">
    <name type="scientific">Tetrapyrgos nigripes</name>
    <dbReference type="NCBI Taxonomy" id="182062"/>
    <lineage>
        <taxon>Eukaryota</taxon>
        <taxon>Fungi</taxon>
        <taxon>Dikarya</taxon>
        <taxon>Basidiomycota</taxon>
        <taxon>Agaricomycotina</taxon>
        <taxon>Agaricomycetes</taxon>
        <taxon>Agaricomycetidae</taxon>
        <taxon>Agaricales</taxon>
        <taxon>Marasmiineae</taxon>
        <taxon>Marasmiaceae</taxon>
        <taxon>Tetrapyrgos</taxon>
    </lineage>
</organism>
<feature type="chain" id="PRO_5034223621" description="RING-type E3 ubiquitin transferase" evidence="13">
    <location>
        <begin position="24"/>
        <end position="465"/>
    </location>
</feature>
<dbReference type="Pfam" id="PF02225">
    <property type="entry name" value="PA"/>
    <property type="match status" value="1"/>
</dbReference>
<evidence type="ECO:0000256" key="7">
    <source>
        <dbReference type="ARBA" id="ARBA00022833"/>
    </source>
</evidence>
<feature type="signal peptide" evidence="13">
    <location>
        <begin position="1"/>
        <end position="23"/>
    </location>
</feature>
<dbReference type="Gene3D" id="3.50.30.30">
    <property type="match status" value="1"/>
</dbReference>
<keyword evidence="13" id="KW-0732">Signal</keyword>
<evidence type="ECO:0000313" key="16">
    <source>
        <dbReference type="Proteomes" id="UP000559256"/>
    </source>
</evidence>
<name>A0A8H5FN32_9AGAR</name>
<feature type="compositionally biased region" description="Basic and acidic residues" evidence="11">
    <location>
        <begin position="406"/>
        <end position="419"/>
    </location>
</feature>
<protein>
    <recommendedName>
        <fullName evidence="3">RING-type E3 ubiquitin transferase</fullName>
        <ecNumber evidence="3">2.3.2.27</ecNumber>
    </recommendedName>
</protein>
<evidence type="ECO:0000256" key="6">
    <source>
        <dbReference type="ARBA" id="ARBA00022771"/>
    </source>
</evidence>
<dbReference type="GO" id="GO:0016020">
    <property type="term" value="C:membrane"/>
    <property type="evidence" value="ECO:0007669"/>
    <property type="project" value="UniProtKB-SubCell"/>
</dbReference>
<comment type="subcellular location">
    <subcellularLocation>
        <location evidence="2">Membrane</location>
        <topology evidence="2">Single-pass membrane protein</topology>
    </subcellularLocation>
</comment>
<dbReference type="OrthoDB" id="8062037at2759"/>
<dbReference type="InterPro" id="IPR046450">
    <property type="entry name" value="PA_dom_sf"/>
</dbReference>
<evidence type="ECO:0000256" key="2">
    <source>
        <dbReference type="ARBA" id="ARBA00004167"/>
    </source>
</evidence>
<evidence type="ECO:0000256" key="13">
    <source>
        <dbReference type="SAM" id="SignalP"/>
    </source>
</evidence>
<dbReference type="PROSITE" id="PS50089">
    <property type="entry name" value="ZF_RING_2"/>
    <property type="match status" value="1"/>
</dbReference>
<evidence type="ECO:0000256" key="8">
    <source>
        <dbReference type="ARBA" id="ARBA00022989"/>
    </source>
</evidence>
<feature type="compositionally biased region" description="Polar residues" evidence="11">
    <location>
        <begin position="454"/>
        <end position="465"/>
    </location>
</feature>
<dbReference type="InterPro" id="IPR001841">
    <property type="entry name" value="Znf_RING"/>
</dbReference>
<dbReference type="SMART" id="SM00184">
    <property type="entry name" value="RING"/>
    <property type="match status" value="1"/>
</dbReference>
<evidence type="ECO:0000256" key="11">
    <source>
        <dbReference type="SAM" id="MobiDB-lite"/>
    </source>
</evidence>
<feature type="region of interest" description="Disordered" evidence="11">
    <location>
        <begin position="401"/>
        <end position="465"/>
    </location>
</feature>
<dbReference type="PANTHER" id="PTHR47168:SF1">
    <property type="entry name" value="OS02G0798600 PROTEIN"/>
    <property type="match status" value="1"/>
</dbReference>
<dbReference type="Gene3D" id="3.30.40.10">
    <property type="entry name" value="Zinc/RING finger domain, C3HC4 (zinc finger)"/>
    <property type="match status" value="1"/>
</dbReference>
<dbReference type="FunFam" id="3.30.40.10:FF:000388">
    <property type="entry name" value="Putative RING zinc finger domain superfamily protein"/>
    <property type="match status" value="1"/>
</dbReference>
<dbReference type="EC" id="2.3.2.27" evidence="3"/>
<reference evidence="15 16" key="1">
    <citation type="journal article" date="2020" name="ISME J.">
        <title>Uncovering the hidden diversity of litter-decomposition mechanisms in mushroom-forming fungi.</title>
        <authorList>
            <person name="Floudas D."/>
            <person name="Bentzer J."/>
            <person name="Ahren D."/>
            <person name="Johansson T."/>
            <person name="Persson P."/>
            <person name="Tunlid A."/>
        </authorList>
    </citation>
    <scope>NUCLEOTIDE SEQUENCE [LARGE SCALE GENOMIC DNA]</scope>
    <source>
        <strain evidence="15 16">CBS 291.85</strain>
    </source>
</reference>
<feature type="compositionally biased region" description="Polar residues" evidence="11">
    <location>
        <begin position="422"/>
        <end position="441"/>
    </location>
</feature>
<keyword evidence="9 12" id="KW-0472">Membrane</keyword>
<evidence type="ECO:0000313" key="15">
    <source>
        <dbReference type="EMBL" id="KAF5343255.1"/>
    </source>
</evidence>
<sequence length="465" mass="51299">MRSLRVYCNLLSLSFLIFPQVYSRELLVERLFRTDSEKTWWNWAWGAESTVSVVDRTPPISFSSRPAAFGAEINGPLLGYVIPLSSFTIPCSNDSLVHNSSNAGCPTLCLSGPHSPDASELWIALVQRGQCEFVSKVREAQRLGARAVVVGGSDPEISGYPDTLVNMYSPEDASDVNIAATFIKYSDYDQLFSLIKASNTSHAGLRTLSLLITAEYSAWEWYSPIITFIVILLLPSILTFITLLIHRIRAARAAQRDRAPEDVVHNLPWRVWTGTGWEKHEGACPQQQSSSSTPAAPDANLVDLEQGLSGSPDDADADAAMIDADEPESSYHPSTSKPTQPDQPWFECQTECAICLSEFEKGDKVRVLPCHHIFHMDEVDAWLIQRKKLCPVCKADVTNPNPFAQHHSDPDHDDTHGDSDEASPTPQDTQSHPPSRPTTTEDATERTPLLSNDRGLSSDSIDGHS</sequence>
<dbReference type="InterPro" id="IPR051653">
    <property type="entry name" value="E3_ligase_sorting_rcpt"/>
</dbReference>
<dbReference type="GO" id="GO:0061630">
    <property type="term" value="F:ubiquitin protein ligase activity"/>
    <property type="evidence" value="ECO:0007669"/>
    <property type="project" value="UniProtKB-EC"/>
</dbReference>
<accession>A0A8H5FN32</accession>
<keyword evidence="4 12" id="KW-0812">Transmembrane</keyword>
<evidence type="ECO:0000256" key="4">
    <source>
        <dbReference type="ARBA" id="ARBA00022692"/>
    </source>
</evidence>
<dbReference type="GO" id="GO:0008270">
    <property type="term" value="F:zinc ion binding"/>
    <property type="evidence" value="ECO:0007669"/>
    <property type="project" value="UniProtKB-KW"/>
</dbReference>
<evidence type="ECO:0000259" key="14">
    <source>
        <dbReference type="PROSITE" id="PS50089"/>
    </source>
</evidence>
<dbReference type="EMBL" id="JAACJM010000145">
    <property type="protein sequence ID" value="KAF5343255.1"/>
    <property type="molecule type" value="Genomic_DNA"/>
</dbReference>
<keyword evidence="5" id="KW-0479">Metal-binding</keyword>
<dbReference type="SUPFAM" id="SSF57850">
    <property type="entry name" value="RING/U-box"/>
    <property type="match status" value="1"/>
</dbReference>
<keyword evidence="6 10" id="KW-0863">Zinc-finger</keyword>
<evidence type="ECO:0000256" key="5">
    <source>
        <dbReference type="ARBA" id="ARBA00022723"/>
    </source>
</evidence>
<keyword evidence="8 12" id="KW-1133">Transmembrane helix</keyword>
<dbReference type="InterPro" id="IPR013083">
    <property type="entry name" value="Znf_RING/FYVE/PHD"/>
</dbReference>
<dbReference type="Proteomes" id="UP000559256">
    <property type="component" value="Unassembled WGS sequence"/>
</dbReference>
<dbReference type="AlphaFoldDB" id="A0A8H5FN32"/>
<feature type="domain" description="RING-type" evidence="14">
    <location>
        <begin position="352"/>
        <end position="394"/>
    </location>
</feature>
<evidence type="ECO:0000256" key="12">
    <source>
        <dbReference type="SAM" id="Phobius"/>
    </source>
</evidence>
<gene>
    <name evidence="15" type="ORF">D9758_013434</name>
</gene>
<dbReference type="Pfam" id="PF13639">
    <property type="entry name" value="zf-RING_2"/>
    <property type="match status" value="1"/>
</dbReference>
<proteinExistence type="predicted"/>
<dbReference type="SUPFAM" id="SSF52025">
    <property type="entry name" value="PA domain"/>
    <property type="match status" value="1"/>
</dbReference>
<feature type="transmembrane region" description="Helical" evidence="12">
    <location>
        <begin position="221"/>
        <end position="245"/>
    </location>
</feature>
<evidence type="ECO:0000256" key="10">
    <source>
        <dbReference type="PROSITE-ProRule" id="PRU00175"/>
    </source>
</evidence>
<evidence type="ECO:0000256" key="9">
    <source>
        <dbReference type="ARBA" id="ARBA00023136"/>
    </source>
</evidence>
<keyword evidence="16" id="KW-1185">Reference proteome</keyword>
<evidence type="ECO:0000256" key="1">
    <source>
        <dbReference type="ARBA" id="ARBA00000900"/>
    </source>
</evidence>
<comment type="caution">
    <text evidence="15">The sequence shown here is derived from an EMBL/GenBank/DDBJ whole genome shotgun (WGS) entry which is preliminary data.</text>
</comment>
<comment type="catalytic activity">
    <reaction evidence="1">
        <text>S-ubiquitinyl-[E2 ubiquitin-conjugating enzyme]-L-cysteine + [acceptor protein]-L-lysine = [E2 ubiquitin-conjugating enzyme]-L-cysteine + N(6)-ubiquitinyl-[acceptor protein]-L-lysine.</text>
        <dbReference type="EC" id="2.3.2.27"/>
    </reaction>
</comment>
<dbReference type="PANTHER" id="PTHR47168">
    <property type="entry name" value="RING ZINC FINGER DOMAIN SUPERFAMILY PROTEIN-RELATED"/>
    <property type="match status" value="1"/>
</dbReference>
<evidence type="ECO:0000256" key="3">
    <source>
        <dbReference type="ARBA" id="ARBA00012483"/>
    </source>
</evidence>
<dbReference type="InterPro" id="IPR003137">
    <property type="entry name" value="PA_domain"/>
</dbReference>